<name>A0A5B7CYL4_PORTR</name>
<dbReference type="EMBL" id="VSRR010000320">
    <property type="protein sequence ID" value="MPC13971.1"/>
    <property type="molecule type" value="Genomic_DNA"/>
</dbReference>
<proteinExistence type="predicted"/>
<evidence type="ECO:0000313" key="2">
    <source>
        <dbReference type="Proteomes" id="UP000324222"/>
    </source>
</evidence>
<organism evidence="1 2">
    <name type="scientific">Portunus trituberculatus</name>
    <name type="common">Swimming crab</name>
    <name type="synonym">Neptunus trituberculatus</name>
    <dbReference type="NCBI Taxonomy" id="210409"/>
    <lineage>
        <taxon>Eukaryota</taxon>
        <taxon>Metazoa</taxon>
        <taxon>Ecdysozoa</taxon>
        <taxon>Arthropoda</taxon>
        <taxon>Crustacea</taxon>
        <taxon>Multicrustacea</taxon>
        <taxon>Malacostraca</taxon>
        <taxon>Eumalacostraca</taxon>
        <taxon>Eucarida</taxon>
        <taxon>Decapoda</taxon>
        <taxon>Pleocyemata</taxon>
        <taxon>Brachyura</taxon>
        <taxon>Eubrachyura</taxon>
        <taxon>Portunoidea</taxon>
        <taxon>Portunidae</taxon>
        <taxon>Portuninae</taxon>
        <taxon>Portunus</taxon>
    </lineage>
</organism>
<gene>
    <name evidence="1" type="ORF">E2C01_006723</name>
</gene>
<keyword evidence="2" id="KW-1185">Reference proteome</keyword>
<protein>
    <submittedName>
        <fullName evidence="1">Uncharacterized protein</fullName>
    </submittedName>
</protein>
<accession>A0A5B7CYL4</accession>
<comment type="caution">
    <text evidence="1">The sequence shown here is derived from an EMBL/GenBank/DDBJ whole genome shotgun (WGS) entry which is preliminary data.</text>
</comment>
<dbReference type="Proteomes" id="UP000324222">
    <property type="component" value="Unassembled WGS sequence"/>
</dbReference>
<dbReference type="AlphaFoldDB" id="A0A5B7CYL4"/>
<reference evidence="1 2" key="1">
    <citation type="submission" date="2019-05" db="EMBL/GenBank/DDBJ databases">
        <title>Another draft genome of Portunus trituberculatus and its Hox gene families provides insights of decapod evolution.</title>
        <authorList>
            <person name="Jeong J.-H."/>
            <person name="Song I."/>
            <person name="Kim S."/>
            <person name="Choi T."/>
            <person name="Kim D."/>
            <person name="Ryu S."/>
            <person name="Kim W."/>
        </authorList>
    </citation>
    <scope>NUCLEOTIDE SEQUENCE [LARGE SCALE GENOMIC DNA]</scope>
    <source>
        <tissue evidence="1">Muscle</tissue>
    </source>
</reference>
<evidence type="ECO:0000313" key="1">
    <source>
        <dbReference type="EMBL" id="MPC13971.1"/>
    </source>
</evidence>
<sequence length="89" mass="10646">MKLLQHMMCITLKKNWINGDMETGHYESPLKPCTIQLGKYTCRHAWAHLYVPKKQMRESLEYHDMLKRMVECLVRMLEESAHHDGHHQV</sequence>